<dbReference type="Proteomes" id="UP000594638">
    <property type="component" value="Unassembled WGS sequence"/>
</dbReference>
<keyword evidence="7 8" id="KW-0472">Membrane</keyword>
<comment type="caution">
    <text evidence="11">The sequence shown here is derived from an EMBL/GenBank/DDBJ whole genome shotgun (WGS) entry which is preliminary data.</text>
</comment>
<evidence type="ECO:0000313" key="11">
    <source>
        <dbReference type="EMBL" id="CAA2958822.1"/>
    </source>
</evidence>
<protein>
    <submittedName>
        <fullName evidence="11">Cytochrome b561 and DOMON domain-containing At3g61750-like</fullName>
    </submittedName>
</protein>
<sequence length="398" mass="45121">MDENSRLGPSSRFKFELFFVILICFVESIIFVQAQNLDEDGFKELCNMDLTSFLPLPYGSLPNMVCKPVWNSYLLRYSQSKDNVITIVLSTIYTSGWVGMGFSSDGRMINSSCMVGWVNIEGRARIKQYHIKGFKPSEIKPDEGHLPLTSVPPLVVVREATMYLAFQLKFNKTLKTQPILLAFSSKHPHHLRLTVHDDKMSLNFDFSSGNADSSVYSSPSIIKNKKTHGVLAMLAWGLFLPFGAIFARYLKHKDPLWYYLHVVIQFIGFLFGIAAVVVGFSLNHRLHNYIPAHKGIGIFILTLTILQVTAFFTRPSKDSKYRKYWSWSHNWFGRITLFFAAVNIVLGIHIAGSGQDWKIGYGFLVGSTLIICIVFEALSRIKKSEEPAFPSTYPMNSL</sequence>
<evidence type="ECO:0000259" key="9">
    <source>
        <dbReference type="PROSITE" id="PS50836"/>
    </source>
</evidence>
<feature type="transmembrane region" description="Helical" evidence="8">
    <location>
        <begin position="256"/>
        <end position="283"/>
    </location>
</feature>
<dbReference type="PROSITE" id="PS50939">
    <property type="entry name" value="CYTOCHROME_B561"/>
    <property type="match status" value="1"/>
</dbReference>
<dbReference type="SMART" id="SM00664">
    <property type="entry name" value="DoH"/>
    <property type="match status" value="1"/>
</dbReference>
<evidence type="ECO:0000256" key="5">
    <source>
        <dbReference type="ARBA" id="ARBA00022982"/>
    </source>
</evidence>
<comment type="subcellular location">
    <subcellularLocation>
        <location evidence="1">Membrane</location>
    </subcellularLocation>
</comment>
<feature type="transmembrane region" description="Helical" evidence="8">
    <location>
        <begin position="295"/>
        <end position="312"/>
    </location>
</feature>
<dbReference type="Pfam" id="PF03351">
    <property type="entry name" value="DOMON"/>
    <property type="match status" value="1"/>
</dbReference>
<dbReference type="GO" id="GO:0016020">
    <property type="term" value="C:membrane"/>
    <property type="evidence" value="ECO:0007669"/>
    <property type="project" value="UniProtKB-SubCell"/>
</dbReference>
<feature type="transmembrane region" description="Helical" evidence="8">
    <location>
        <begin position="15"/>
        <end position="34"/>
    </location>
</feature>
<feature type="transmembrane region" description="Helical" evidence="8">
    <location>
        <begin position="359"/>
        <end position="378"/>
    </location>
</feature>
<keyword evidence="3 8" id="KW-0812">Transmembrane</keyword>
<dbReference type="CDD" id="cd09631">
    <property type="entry name" value="DOMON_DOH"/>
    <property type="match status" value="1"/>
</dbReference>
<evidence type="ECO:0000256" key="2">
    <source>
        <dbReference type="ARBA" id="ARBA00022448"/>
    </source>
</evidence>
<name>A0A8S0PYT7_OLEEU</name>
<evidence type="ECO:0000256" key="8">
    <source>
        <dbReference type="SAM" id="Phobius"/>
    </source>
</evidence>
<keyword evidence="2" id="KW-0813">Transport</keyword>
<dbReference type="CDD" id="cd08760">
    <property type="entry name" value="Cyt_b561_FRRS1_like"/>
    <property type="match status" value="1"/>
</dbReference>
<evidence type="ECO:0000256" key="1">
    <source>
        <dbReference type="ARBA" id="ARBA00004370"/>
    </source>
</evidence>
<dbReference type="PANTHER" id="PTHR23130">
    <property type="entry name" value="CYTOCHROME B561 AND DOMON DOMAIN-CONTAINING PROTEIN"/>
    <property type="match status" value="1"/>
</dbReference>
<dbReference type="InterPro" id="IPR005018">
    <property type="entry name" value="DOMON_domain"/>
</dbReference>
<dbReference type="PANTHER" id="PTHR23130:SF115">
    <property type="entry name" value="OS01G0680900 PROTEIN"/>
    <property type="match status" value="1"/>
</dbReference>
<keyword evidence="5" id="KW-0249">Electron transport</keyword>
<dbReference type="PROSITE" id="PS50836">
    <property type="entry name" value="DOMON"/>
    <property type="match status" value="1"/>
</dbReference>
<evidence type="ECO:0000259" key="10">
    <source>
        <dbReference type="PROSITE" id="PS50939"/>
    </source>
</evidence>
<keyword evidence="6 8" id="KW-1133">Transmembrane helix</keyword>
<feature type="transmembrane region" description="Helical" evidence="8">
    <location>
        <begin position="230"/>
        <end position="250"/>
    </location>
</feature>
<evidence type="ECO:0000256" key="7">
    <source>
        <dbReference type="ARBA" id="ARBA00023136"/>
    </source>
</evidence>
<feature type="domain" description="Cytochrome b561" evidence="10">
    <location>
        <begin position="187"/>
        <end position="384"/>
    </location>
</feature>
<evidence type="ECO:0000256" key="3">
    <source>
        <dbReference type="ARBA" id="ARBA00022692"/>
    </source>
</evidence>
<accession>A0A8S0PYT7</accession>
<dbReference type="AlphaFoldDB" id="A0A8S0PYT7"/>
<reference evidence="11 12" key="1">
    <citation type="submission" date="2019-12" db="EMBL/GenBank/DDBJ databases">
        <authorList>
            <person name="Alioto T."/>
            <person name="Alioto T."/>
            <person name="Gomez Garrido J."/>
        </authorList>
    </citation>
    <scope>NUCLEOTIDE SEQUENCE [LARGE SCALE GENOMIC DNA]</scope>
</reference>
<proteinExistence type="predicted"/>
<dbReference type="EMBL" id="CACTIH010000288">
    <property type="protein sequence ID" value="CAA2958822.1"/>
    <property type="molecule type" value="Genomic_DNA"/>
</dbReference>
<evidence type="ECO:0000256" key="4">
    <source>
        <dbReference type="ARBA" id="ARBA00022729"/>
    </source>
</evidence>
<dbReference type="InterPro" id="IPR006593">
    <property type="entry name" value="Cyt_b561/ferric_Rdtase_TM"/>
</dbReference>
<keyword evidence="4" id="KW-0732">Signal</keyword>
<feature type="domain" description="DOMON" evidence="9">
    <location>
        <begin position="71"/>
        <end position="186"/>
    </location>
</feature>
<keyword evidence="12" id="KW-1185">Reference proteome</keyword>
<dbReference type="InterPro" id="IPR045266">
    <property type="entry name" value="DOH_DOMON"/>
</dbReference>
<dbReference type="Gene3D" id="1.20.120.1770">
    <property type="match status" value="1"/>
</dbReference>
<dbReference type="Pfam" id="PF03188">
    <property type="entry name" value="Cytochrom_B561"/>
    <property type="match status" value="1"/>
</dbReference>
<feature type="transmembrane region" description="Helical" evidence="8">
    <location>
        <begin position="84"/>
        <end position="102"/>
    </location>
</feature>
<evidence type="ECO:0000313" key="12">
    <source>
        <dbReference type="Proteomes" id="UP000594638"/>
    </source>
</evidence>
<dbReference type="SMART" id="SM00665">
    <property type="entry name" value="B561"/>
    <property type="match status" value="1"/>
</dbReference>
<organism evidence="11 12">
    <name type="scientific">Olea europaea subsp. europaea</name>
    <dbReference type="NCBI Taxonomy" id="158383"/>
    <lineage>
        <taxon>Eukaryota</taxon>
        <taxon>Viridiplantae</taxon>
        <taxon>Streptophyta</taxon>
        <taxon>Embryophyta</taxon>
        <taxon>Tracheophyta</taxon>
        <taxon>Spermatophyta</taxon>
        <taxon>Magnoliopsida</taxon>
        <taxon>eudicotyledons</taxon>
        <taxon>Gunneridae</taxon>
        <taxon>Pentapetalae</taxon>
        <taxon>asterids</taxon>
        <taxon>lamiids</taxon>
        <taxon>Lamiales</taxon>
        <taxon>Oleaceae</taxon>
        <taxon>Oleeae</taxon>
        <taxon>Olea</taxon>
    </lineage>
</organism>
<dbReference type="Gramene" id="OE9A011130T1">
    <property type="protein sequence ID" value="OE9A011130C1"/>
    <property type="gene ID" value="OE9A011130"/>
</dbReference>
<feature type="transmembrane region" description="Helical" evidence="8">
    <location>
        <begin position="332"/>
        <end position="352"/>
    </location>
</feature>
<gene>
    <name evidence="11" type="ORF">OLEA9_A011130</name>
</gene>
<dbReference type="OrthoDB" id="19261at2759"/>
<evidence type="ECO:0000256" key="6">
    <source>
        <dbReference type="ARBA" id="ARBA00022989"/>
    </source>
</evidence>